<dbReference type="Pfam" id="PF00109">
    <property type="entry name" value="ketoacyl-synt"/>
    <property type="match status" value="1"/>
</dbReference>
<keyword evidence="4" id="KW-1185">Reference proteome</keyword>
<keyword evidence="1" id="KW-0808">Transferase</keyword>
<accession>A0A7H8TLU8</accession>
<dbReference type="Proteomes" id="UP000509418">
    <property type="component" value="Chromosome"/>
</dbReference>
<dbReference type="AlphaFoldDB" id="A0A7H8TLU8"/>
<organism evidence="3 4">
    <name type="scientific">Streptomyces chartreusis</name>
    <dbReference type="NCBI Taxonomy" id="1969"/>
    <lineage>
        <taxon>Bacteria</taxon>
        <taxon>Bacillati</taxon>
        <taxon>Actinomycetota</taxon>
        <taxon>Actinomycetes</taxon>
        <taxon>Kitasatosporales</taxon>
        <taxon>Streptomycetaceae</taxon>
        <taxon>Streptomyces</taxon>
    </lineage>
</organism>
<dbReference type="PANTHER" id="PTHR11712">
    <property type="entry name" value="POLYKETIDE SYNTHASE-RELATED"/>
    <property type="match status" value="1"/>
</dbReference>
<feature type="domain" description="Beta-ketoacyl synthase-like N-terminal" evidence="2">
    <location>
        <begin position="8"/>
        <end position="234"/>
    </location>
</feature>
<dbReference type="GO" id="GO:0004315">
    <property type="term" value="F:3-oxoacyl-[acyl-carrier-protein] synthase activity"/>
    <property type="evidence" value="ECO:0007669"/>
    <property type="project" value="TreeGrafter"/>
</dbReference>
<evidence type="ECO:0000259" key="2">
    <source>
        <dbReference type="Pfam" id="PF00109"/>
    </source>
</evidence>
<dbReference type="EMBL" id="CP056041">
    <property type="protein sequence ID" value="QKZ24456.1"/>
    <property type="molecule type" value="Genomic_DNA"/>
</dbReference>
<evidence type="ECO:0000256" key="1">
    <source>
        <dbReference type="ARBA" id="ARBA00022679"/>
    </source>
</evidence>
<sequence length="368" mass="37531">MSATGPVVSAWSAVSAFGVGQEAFGAGVRAKEPAVTALDPERWAAPTDRACLVPGGEPRELLGRKGTRSMDRVTALAVAAVGRLLDDGEGARIPGLDENTGLVLGTSNGSVGSIMSFTRDSLTQDRPYLVDPARFPNTVMNCAAGQSAIRHGLRGPNVTIAGGRASALLALNHAQRLQRCGHARTVVCGAAEEFSAERAWLDWHARGEHQPAEPDEAPLTGEGCAVLLLEAGTEAGAGRTPLAALAAVEIALPADEKDAGPVLADCVRRALRRAGLTPADLWALATADAPGPYGDRERTALAEVLGGHDPLRLSCTGLLGDTGAASAAFQIAALLASAEDDPAAAGRAALVTTADPDGVVGCAVLRLA</sequence>
<dbReference type="SUPFAM" id="SSF53901">
    <property type="entry name" value="Thiolase-like"/>
    <property type="match status" value="2"/>
</dbReference>
<reference evidence="3 4" key="1">
    <citation type="submission" date="2020-06" db="EMBL/GenBank/DDBJ databases">
        <title>Genome mining for natural products.</title>
        <authorList>
            <person name="Zhang B."/>
            <person name="Shi J."/>
            <person name="Ge H."/>
        </authorList>
    </citation>
    <scope>NUCLEOTIDE SEQUENCE [LARGE SCALE GENOMIC DNA]</scope>
    <source>
        <strain evidence="3 4">NA02069</strain>
    </source>
</reference>
<evidence type="ECO:0000313" key="4">
    <source>
        <dbReference type="Proteomes" id="UP000509418"/>
    </source>
</evidence>
<name>A0A7H8TLU8_STRCX</name>
<dbReference type="InterPro" id="IPR016039">
    <property type="entry name" value="Thiolase-like"/>
</dbReference>
<gene>
    <name evidence="3" type="ORF">HUT05_48245</name>
</gene>
<dbReference type="PANTHER" id="PTHR11712:SF336">
    <property type="entry name" value="3-OXOACYL-[ACYL-CARRIER-PROTEIN] SYNTHASE, MITOCHONDRIAL"/>
    <property type="match status" value="1"/>
</dbReference>
<proteinExistence type="predicted"/>
<dbReference type="InterPro" id="IPR014030">
    <property type="entry name" value="Ketoacyl_synth_N"/>
</dbReference>
<dbReference type="GO" id="GO:0006633">
    <property type="term" value="P:fatty acid biosynthetic process"/>
    <property type="evidence" value="ECO:0007669"/>
    <property type="project" value="TreeGrafter"/>
</dbReference>
<evidence type="ECO:0000313" key="3">
    <source>
        <dbReference type="EMBL" id="QKZ24456.1"/>
    </source>
</evidence>
<dbReference type="RefSeq" id="WP_176578937.1">
    <property type="nucleotide sequence ID" value="NZ_CBDRGH010000005.1"/>
</dbReference>
<dbReference type="Gene3D" id="3.40.47.10">
    <property type="match status" value="2"/>
</dbReference>
<dbReference type="InterPro" id="IPR000794">
    <property type="entry name" value="Beta-ketoacyl_synthase"/>
</dbReference>
<protein>
    <submittedName>
        <fullName evidence="3">3-oxoacyl-ACP synthase</fullName>
    </submittedName>
</protein>